<dbReference type="Pfam" id="PF01339">
    <property type="entry name" value="CheB_methylest"/>
    <property type="match status" value="1"/>
</dbReference>
<evidence type="ECO:0000313" key="9">
    <source>
        <dbReference type="Proteomes" id="UP000322699"/>
    </source>
</evidence>
<dbReference type="PANTHER" id="PTHR42872">
    <property type="entry name" value="PROTEIN-GLUTAMATE METHYLESTERASE/PROTEIN-GLUTAMINE GLUTAMINASE"/>
    <property type="match status" value="1"/>
</dbReference>
<feature type="active site" evidence="3 4">
    <location>
        <position position="165"/>
    </location>
</feature>
<feature type="active site" evidence="3 4">
    <location>
        <position position="288"/>
    </location>
</feature>
<dbReference type="EMBL" id="VRLW01000001">
    <property type="protein sequence ID" value="KAA1257780.1"/>
    <property type="molecule type" value="Genomic_DNA"/>
</dbReference>
<comment type="subcellular location">
    <subcellularLocation>
        <location evidence="3">Cytoplasm</location>
    </subcellularLocation>
</comment>
<dbReference type="PROSITE" id="PS50122">
    <property type="entry name" value="CHEB"/>
    <property type="match status" value="1"/>
</dbReference>
<reference evidence="8 9" key="1">
    <citation type="submission" date="2019-08" db="EMBL/GenBank/DDBJ databases">
        <title>Deep-cultivation of Planctomycetes and their phenomic and genomic characterization uncovers novel biology.</title>
        <authorList>
            <person name="Wiegand S."/>
            <person name="Jogler M."/>
            <person name="Boedeker C."/>
            <person name="Pinto D."/>
            <person name="Vollmers J."/>
            <person name="Rivas-Marin E."/>
            <person name="Kohn T."/>
            <person name="Peeters S.H."/>
            <person name="Heuer A."/>
            <person name="Rast P."/>
            <person name="Oberbeckmann S."/>
            <person name="Bunk B."/>
            <person name="Jeske O."/>
            <person name="Meyerdierks A."/>
            <person name="Storesund J.E."/>
            <person name="Kallscheuer N."/>
            <person name="Luecker S."/>
            <person name="Lage O.M."/>
            <person name="Pohl T."/>
            <person name="Merkel B.J."/>
            <person name="Hornburger P."/>
            <person name="Mueller R.-W."/>
            <person name="Bruemmer F."/>
            <person name="Labrenz M."/>
            <person name="Spormann A.M."/>
            <person name="Op Den Camp H."/>
            <person name="Overmann J."/>
            <person name="Amann R."/>
            <person name="Jetten M.S.M."/>
            <person name="Mascher T."/>
            <person name="Medema M.H."/>
            <person name="Devos D.P."/>
            <person name="Kaster A.-K."/>
            <person name="Ovreas L."/>
            <person name="Rohde M."/>
            <person name="Galperin M.Y."/>
            <person name="Jogler C."/>
        </authorList>
    </citation>
    <scope>NUCLEOTIDE SEQUENCE [LARGE SCALE GENOMIC DNA]</scope>
    <source>
        <strain evidence="8 9">LF1</strain>
    </source>
</reference>
<dbReference type="SMART" id="SM00448">
    <property type="entry name" value="REC"/>
    <property type="match status" value="1"/>
</dbReference>
<accession>A0A5B1CDV6</accession>
<dbReference type="Gene3D" id="3.40.50.2300">
    <property type="match status" value="1"/>
</dbReference>
<feature type="domain" description="Response regulatory" evidence="6">
    <location>
        <begin position="2"/>
        <end position="120"/>
    </location>
</feature>
<dbReference type="CDD" id="cd17541">
    <property type="entry name" value="REC_CheB-like"/>
    <property type="match status" value="1"/>
</dbReference>
<dbReference type="Pfam" id="PF00072">
    <property type="entry name" value="Response_reg"/>
    <property type="match status" value="1"/>
</dbReference>
<sequence length="350" mass="37485">MRVLVVDDSTLFRKVVRDVLATIPGVEVVGVATNGKLALEKIEQLQPDLLTLDIEMPELDGLGVLRHLKDQPSAPGAIMLSALTEKGAKLTNEALALGAFDFILKPNGKTIADNTKQLYTDLLPRVSAFRTSRRVSAQQPTPVATHENNFPANAGQPKVCLIGISTGGPAALAKLLPSISADYPLPIIIVQHMPAVFTRKLAESLNEHCKLNVHEIEDGMTIDAGNVYIAPGGKQTQVVAGFPHATLKVTDDPPENHCKPSVDYLFRHAAQVYRGKMLAIIMTGMGNDGTESCRQLRSLGATVVAQDEASSVVYGMPRSIVESGLASAVCPLDGIANKMNELTRGQLLCR</sequence>
<dbReference type="GO" id="GO:0005737">
    <property type="term" value="C:cytoplasm"/>
    <property type="evidence" value="ECO:0007669"/>
    <property type="project" value="UniProtKB-SubCell"/>
</dbReference>
<evidence type="ECO:0000259" key="7">
    <source>
        <dbReference type="PROSITE" id="PS50122"/>
    </source>
</evidence>
<dbReference type="GO" id="GO:0050568">
    <property type="term" value="F:protein-glutamine glutaminase activity"/>
    <property type="evidence" value="ECO:0007669"/>
    <property type="project" value="UniProtKB-UniRule"/>
</dbReference>
<dbReference type="EC" id="3.5.1.44" evidence="3"/>
<feature type="active site" evidence="3 4">
    <location>
        <position position="192"/>
    </location>
</feature>
<protein>
    <recommendedName>
        <fullName evidence="3">Protein-glutamate methylesterase/protein-glutamine glutaminase</fullName>
        <ecNumber evidence="3">3.1.1.61</ecNumber>
        <ecNumber evidence="3">3.5.1.44</ecNumber>
    </recommendedName>
</protein>
<dbReference type="NCBIfam" id="NF001965">
    <property type="entry name" value="PRK00742.1"/>
    <property type="match status" value="1"/>
</dbReference>
<feature type="modified residue" description="4-aspartylphosphate" evidence="3 5">
    <location>
        <position position="53"/>
    </location>
</feature>
<dbReference type="AlphaFoldDB" id="A0A5B1CDV6"/>
<dbReference type="GO" id="GO:0008984">
    <property type="term" value="F:protein-glutamate methylesterase activity"/>
    <property type="evidence" value="ECO:0007669"/>
    <property type="project" value="UniProtKB-UniRule"/>
</dbReference>
<keyword evidence="1 3" id="KW-0378">Hydrolase</keyword>
<dbReference type="InterPro" id="IPR000673">
    <property type="entry name" value="Sig_transdc_resp-reg_Me-estase"/>
</dbReference>
<dbReference type="HAMAP" id="MF_00099">
    <property type="entry name" value="CheB_chemtxs"/>
    <property type="match status" value="1"/>
</dbReference>
<dbReference type="InterPro" id="IPR035909">
    <property type="entry name" value="CheB_C"/>
</dbReference>
<evidence type="ECO:0000256" key="5">
    <source>
        <dbReference type="PROSITE-ProRule" id="PRU00169"/>
    </source>
</evidence>
<dbReference type="GO" id="GO:0000156">
    <property type="term" value="F:phosphorelay response regulator activity"/>
    <property type="evidence" value="ECO:0007669"/>
    <property type="project" value="InterPro"/>
</dbReference>
<dbReference type="OrthoDB" id="9793421at2"/>
<comment type="domain">
    <text evidence="3">Contains a C-terminal catalytic domain, and an N-terminal region which modulates catalytic activity.</text>
</comment>
<comment type="similarity">
    <text evidence="3">Belongs to the CheB family.</text>
</comment>
<keyword evidence="3" id="KW-0963">Cytoplasm</keyword>
<keyword evidence="3 5" id="KW-0597">Phosphoprotein</keyword>
<dbReference type="InterPro" id="IPR008248">
    <property type="entry name" value="CheB-like"/>
</dbReference>
<dbReference type="CDD" id="cd16432">
    <property type="entry name" value="CheB_Rec"/>
    <property type="match status" value="1"/>
</dbReference>
<evidence type="ECO:0000313" key="8">
    <source>
        <dbReference type="EMBL" id="KAA1257780.1"/>
    </source>
</evidence>
<comment type="catalytic activity">
    <reaction evidence="3">
        <text>L-glutaminyl-[protein] + H2O = L-glutamyl-[protein] + NH4(+)</text>
        <dbReference type="Rhea" id="RHEA:16441"/>
        <dbReference type="Rhea" id="RHEA-COMP:10207"/>
        <dbReference type="Rhea" id="RHEA-COMP:10208"/>
        <dbReference type="ChEBI" id="CHEBI:15377"/>
        <dbReference type="ChEBI" id="CHEBI:28938"/>
        <dbReference type="ChEBI" id="CHEBI:29973"/>
        <dbReference type="ChEBI" id="CHEBI:30011"/>
        <dbReference type="EC" id="3.5.1.44"/>
    </reaction>
</comment>
<evidence type="ECO:0000256" key="3">
    <source>
        <dbReference type="HAMAP-Rule" id="MF_00099"/>
    </source>
</evidence>
<evidence type="ECO:0000256" key="2">
    <source>
        <dbReference type="ARBA" id="ARBA00048267"/>
    </source>
</evidence>
<keyword evidence="3 4" id="KW-0145">Chemotaxis</keyword>
<dbReference type="EC" id="3.1.1.61" evidence="3"/>
<dbReference type="PANTHER" id="PTHR42872:SF3">
    <property type="entry name" value="PROTEIN-GLUTAMATE METHYLESTERASE_PROTEIN-GLUTAMINE GLUTAMINASE 1"/>
    <property type="match status" value="1"/>
</dbReference>
<evidence type="ECO:0000259" key="6">
    <source>
        <dbReference type="PROSITE" id="PS50110"/>
    </source>
</evidence>
<comment type="function">
    <text evidence="3">Involved in chemotaxis. Part of a chemotaxis signal transduction system that modulates chemotaxis in response to various stimuli. Catalyzes the demethylation of specific methylglutamate residues introduced into the chemoreceptors (methyl-accepting chemotaxis proteins or MCP) by CheR. Also mediates the irreversible deamidation of specific glutamine residues to glutamic acid.</text>
</comment>
<comment type="PTM">
    <text evidence="3">Phosphorylated by CheA. Phosphorylation of the N-terminal regulatory domain activates the methylesterase activity.</text>
</comment>
<gene>
    <name evidence="8" type="primary">cheB_1</name>
    <name evidence="3" type="synonym">cheB</name>
    <name evidence="8" type="ORF">LF1_02700</name>
</gene>
<feature type="domain" description="CheB-type methylesterase" evidence="7">
    <location>
        <begin position="151"/>
        <end position="339"/>
    </location>
</feature>
<dbReference type="RefSeq" id="WP_068266352.1">
    <property type="nucleotide sequence ID" value="NZ_LWSK01000118.1"/>
</dbReference>
<dbReference type="SUPFAM" id="SSF52738">
    <property type="entry name" value="Methylesterase CheB, C-terminal domain"/>
    <property type="match status" value="1"/>
</dbReference>
<evidence type="ECO:0000256" key="4">
    <source>
        <dbReference type="PROSITE-ProRule" id="PRU00050"/>
    </source>
</evidence>
<dbReference type="Gene3D" id="3.40.50.180">
    <property type="entry name" value="Methylesterase CheB, C-terminal domain"/>
    <property type="match status" value="1"/>
</dbReference>
<evidence type="ECO:0000256" key="1">
    <source>
        <dbReference type="ARBA" id="ARBA00022801"/>
    </source>
</evidence>
<comment type="catalytic activity">
    <reaction evidence="2 3">
        <text>[protein]-L-glutamate 5-O-methyl ester + H2O = L-glutamyl-[protein] + methanol + H(+)</text>
        <dbReference type="Rhea" id="RHEA:23236"/>
        <dbReference type="Rhea" id="RHEA-COMP:10208"/>
        <dbReference type="Rhea" id="RHEA-COMP:10311"/>
        <dbReference type="ChEBI" id="CHEBI:15377"/>
        <dbReference type="ChEBI" id="CHEBI:15378"/>
        <dbReference type="ChEBI" id="CHEBI:17790"/>
        <dbReference type="ChEBI" id="CHEBI:29973"/>
        <dbReference type="ChEBI" id="CHEBI:82795"/>
        <dbReference type="EC" id="3.1.1.61"/>
    </reaction>
</comment>
<dbReference type="GO" id="GO:0006935">
    <property type="term" value="P:chemotaxis"/>
    <property type="evidence" value="ECO:0007669"/>
    <property type="project" value="UniProtKB-UniRule"/>
</dbReference>
<comment type="caution">
    <text evidence="8">The sequence shown here is derived from an EMBL/GenBank/DDBJ whole genome shotgun (WGS) entry which is preliminary data.</text>
</comment>
<keyword evidence="9" id="KW-1185">Reference proteome</keyword>
<dbReference type="Proteomes" id="UP000322699">
    <property type="component" value="Unassembled WGS sequence"/>
</dbReference>
<dbReference type="SUPFAM" id="SSF52172">
    <property type="entry name" value="CheY-like"/>
    <property type="match status" value="1"/>
</dbReference>
<dbReference type="PROSITE" id="PS50110">
    <property type="entry name" value="RESPONSE_REGULATORY"/>
    <property type="match status" value="1"/>
</dbReference>
<name>A0A5B1CDV6_9BACT</name>
<organism evidence="8 9">
    <name type="scientific">Rubripirellula obstinata</name>
    <dbReference type="NCBI Taxonomy" id="406547"/>
    <lineage>
        <taxon>Bacteria</taxon>
        <taxon>Pseudomonadati</taxon>
        <taxon>Planctomycetota</taxon>
        <taxon>Planctomycetia</taxon>
        <taxon>Pirellulales</taxon>
        <taxon>Pirellulaceae</taxon>
        <taxon>Rubripirellula</taxon>
    </lineage>
</organism>
<proteinExistence type="inferred from homology"/>
<dbReference type="InterPro" id="IPR011006">
    <property type="entry name" value="CheY-like_superfamily"/>
</dbReference>
<dbReference type="InterPro" id="IPR001789">
    <property type="entry name" value="Sig_transdc_resp-reg_receiver"/>
</dbReference>
<dbReference type="PIRSF" id="PIRSF000876">
    <property type="entry name" value="RR_chemtxs_CheB"/>
    <property type="match status" value="1"/>
</dbReference>